<keyword evidence="3" id="KW-0689">Ribosomal protein</keyword>
<dbReference type="EMBL" id="FOZK01000003">
    <property type="protein sequence ID" value="SFS08143.1"/>
    <property type="molecule type" value="Genomic_DNA"/>
</dbReference>
<keyword evidence="4" id="KW-1185">Reference proteome</keyword>
<dbReference type="GO" id="GO:0005840">
    <property type="term" value="C:ribosome"/>
    <property type="evidence" value="ECO:0007669"/>
    <property type="project" value="UniProtKB-KW"/>
</dbReference>
<evidence type="ECO:0000256" key="1">
    <source>
        <dbReference type="SAM" id="MobiDB-lite"/>
    </source>
</evidence>
<dbReference type="PROSITE" id="PS51664">
    <property type="entry name" value="YCAO"/>
    <property type="match status" value="1"/>
</dbReference>
<reference evidence="3 4" key="1">
    <citation type="submission" date="2016-10" db="EMBL/GenBank/DDBJ databases">
        <authorList>
            <person name="de Groot N.N."/>
        </authorList>
    </citation>
    <scope>NUCLEOTIDE SEQUENCE [LARGE SCALE GENOMIC DNA]</scope>
    <source>
        <strain evidence="3 4">CGMCC 1.10457</strain>
    </source>
</reference>
<gene>
    <name evidence="3" type="ORF">SAMN05216559_3362</name>
</gene>
<dbReference type="Gene3D" id="3.30.1330.230">
    <property type="match status" value="1"/>
</dbReference>
<dbReference type="STRING" id="767519.SAMN05216559_3362"/>
<keyword evidence="3" id="KW-0687">Ribonucleoprotein</keyword>
<dbReference type="Pfam" id="PF02624">
    <property type="entry name" value="YcaO"/>
    <property type="match status" value="1"/>
</dbReference>
<dbReference type="Gene3D" id="3.40.50.720">
    <property type="entry name" value="NAD(P)-binding Rossmann-like Domain"/>
    <property type="match status" value="1"/>
</dbReference>
<dbReference type="Proteomes" id="UP000199062">
    <property type="component" value="Unassembled WGS sequence"/>
</dbReference>
<protein>
    <submittedName>
        <fullName evidence="3">Ribosomal protein S12 methylthiotransferase accessory factor</fullName>
    </submittedName>
</protein>
<dbReference type="RefSeq" id="WP_089817806.1">
    <property type="nucleotide sequence ID" value="NZ_FOZK01000003.1"/>
</dbReference>
<organism evidence="3 4">
    <name type="scientific">Halomicrobium zhouii</name>
    <dbReference type="NCBI Taxonomy" id="767519"/>
    <lineage>
        <taxon>Archaea</taxon>
        <taxon>Methanobacteriati</taxon>
        <taxon>Methanobacteriota</taxon>
        <taxon>Stenosarchaea group</taxon>
        <taxon>Halobacteria</taxon>
        <taxon>Halobacteriales</taxon>
        <taxon>Haloarculaceae</taxon>
        <taxon>Halomicrobium</taxon>
    </lineage>
</organism>
<feature type="region of interest" description="Disordered" evidence="1">
    <location>
        <begin position="283"/>
        <end position="304"/>
    </location>
</feature>
<accession>A0A1I6LXJ1</accession>
<dbReference type="OrthoDB" id="7433at2157"/>
<evidence type="ECO:0000259" key="2">
    <source>
        <dbReference type="PROSITE" id="PS51664"/>
    </source>
</evidence>
<proteinExistence type="predicted"/>
<dbReference type="InterPro" id="IPR027624">
    <property type="entry name" value="TOMM_cyclo_SagD"/>
</dbReference>
<dbReference type="PANTHER" id="PTHR37809">
    <property type="entry name" value="RIBOSOMAL PROTEIN S12 METHYLTHIOTRANSFERASE ACCESSORY FACTOR YCAO"/>
    <property type="match status" value="1"/>
</dbReference>
<name>A0A1I6LXJ1_9EURY</name>
<dbReference type="PANTHER" id="PTHR37809:SF1">
    <property type="entry name" value="RIBOSOMAL PROTEIN S12 METHYLTHIOTRANSFERASE ACCESSORY FACTOR YCAO"/>
    <property type="match status" value="1"/>
</dbReference>
<evidence type="ECO:0000313" key="3">
    <source>
        <dbReference type="EMBL" id="SFS08143.1"/>
    </source>
</evidence>
<dbReference type="NCBIfam" id="TIGR03604">
    <property type="entry name" value="TOMM_cyclo_SagD"/>
    <property type="match status" value="1"/>
</dbReference>
<feature type="domain" description="YcaO" evidence="2">
    <location>
        <begin position="246"/>
        <end position="582"/>
    </location>
</feature>
<dbReference type="GO" id="GO:0016740">
    <property type="term" value="F:transferase activity"/>
    <property type="evidence" value="ECO:0007669"/>
    <property type="project" value="UniProtKB-KW"/>
</dbReference>
<sequence length="582" mass="61298">MCPAVAVVGSGPAADAAVATLHQYAERERDEDDPSVVVTRPGLAEFDDADLVVVVDRVGASAFADANRSAIEFATPWIAVELGGIGGVPVTTAAVTGFDPDGACYDCLADRVAANVDEETDPVGAVDAEKQYVAGAIAGEAAVTVVRGDSDGAVLGRVTEIPHAKRRLLPVPGCHCGGDRDMTVRRDYEAVSVEEALGRAERGLDDRVGITTQVGEVESYPAPYYLANLSDTSGFSDATAPRQAAGVAVDWDAAFMKALGESYERYAAGVYRSADAQTAPATELDSCVPPSSFVTPEEPSWDAGTETEWVPATNLATDGSTQVPADLVFHPPRNRDVRPPLTTGLGLGSSSVGAMLSGLYEVVERDASMIAWYSTYDPLGLAVEDEEFQTLAARAGAEGLDVTTLLLTQDVDVPVIAVAVHRDEWPKLALGSSAHLDPEEAARGALEEAVQNWMELRRMGPERAAEAGGAIGEYADLPDAGRELIDVDQGVPAASVGPADVPEGRAHLDALVDRISDAGLTPYATRTTTRDLESIDFEAVRVLVPGAQPLFLGDSFFGERARTVPADLGFEFTPDRPHHPFP</sequence>
<dbReference type="AlphaFoldDB" id="A0A1I6LXJ1"/>
<evidence type="ECO:0000313" key="4">
    <source>
        <dbReference type="Proteomes" id="UP000199062"/>
    </source>
</evidence>
<keyword evidence="3" id="KW-0808">Transferase</keyword>
<dbReference type="InterPro" id="IPR003776">
    <property type="entry name" value="YcaO-like_dom"/>
</dbReference>